<evidence type="ECO:0000256" key="2">
    <source>
        <dbReference type="SAM" id="MobiDB-lite"/>
    </source>
</evidence>
<accession>A0AAV7EQA9</accession>
<evidence type="ECO:0000259" key="3">
    <source>
        <dbReference type="Pfam" id="PF00078"/>
    </source>
</evidence>
<dbReference type="Gene3D" id="3.30.70.270">
    <property type="match status" value="1"/>
</dbReference>
<feature type="domain" description="Reverse transcriptase" evidence="3">
    <location>
        <begin position="2"/>
        <end position="77"/>
    </location>
</feature>
<dbReference type="CDD" id="cd01647">
    <property type="entry name" value="RT_LTR"/>
    <property type="match status" value="1"/>
</dbReference>
<evidence type="ECO:0000256" key="1">
    <source>
        <dbReference type="SAM" id="Coils"/>
    </source>
</evidence>
<dbReference type="PANTHER" id="PTHR33223:SF11">
    <property type="entry name" value="ELEMENT PROTEIN, PUTATIVE-RELATED"/>
    <property type="match status" value="1"/>
</dbReference>
<keyword evidence="1" id="KW-0175">Coiled coil</keyword>
<sequence>MDPKDEELTMFRTPKGIFCYKVMSFSLKNAGAVYQRVMQHISDDFHHKHVESYVDELVVKSKERPNHLLDLRAVFEQVEPGLFMKTLSSEDPLAEPDSEPERSLLNRRRRENSAMEAQNEEEGTEKTMEHYVTSNPDAQRSTIVRPEVPNKFEIKPQILSMIQNSYQFGGLANEDPNEHIEKFLELCDTFKFENVSNEAVWLKLFPFTLRDRAKSWLSTLPPDSIRTWDELQKKFLCKYFPPAKTIKLHNVISNFMLEHDEQLFEAWESLIDAAAGGTMNKKTPNEINDLIEEMSSNMYQYPVKRSVRRRVAGVHNVDHVLALQAQVESLTKQLMKLHTLSLVAQICDMCGGGHPNHECQVGNIQAVSSLDQANYVSNFRRSNDPYSNTYNPGWRSHPNFSWSNNQQQSSTQQPNAQARPPPRFQRATQEQEQKASLEDIFSKFLENQEKRDAQTEARFQTQEASSKNQEASIQNLEIQVGQLANVISGRNQENVQQEIMIKDSLERCLAQSCTKEDDDPLMQKELEQLEAERNKEEEKGAEIKDTSKLELKPLPSSLKYVYPKDNSKPVIISSCLNAREEQLLIVVLNKHKKVIGWTISDIKGINPTTCMHKILMEDSFKTTIQPQRRQNQTLQDVVKKELVKLLDAGEKQLLDLNELEELRYWAYDNSRLYKLKTKRWHDKNIRMKNFEIGQKVLLFNSRLKLFPKKLKSKWHGPYEVVGVSNFGAFEIQHPKNREKFNVNGHRLKHYQERFPAETLSKEVSC</sequence>
<dbReference type="InterPro" id="IPR043502">
    <property type="entry name" value="DNA/RNA_pol_sf"/>
</dbReference>
<evidence type="ECO:0008006" key="7">
    <source>
        <dbReference type="Google" id="ProtNLM"/>
    </source>
</evidence>
<feature type="region of interest" description="Disordered" evidence="2">
    <location>
        <begin position="397"/>
        <end position="435"/>
    </location>
</feature>
<name>A0AAV7EQA9_ARIFI</name>
<dbReference type="Gene3D" id="3.10.10.10">
    <property type="entry name" value="HIV Type 1 Reverse Transcriptase, subunit A, domain 1"/>
    <property type="match status" value="1"/>
</dbReference>
<feature type="region of interest" description="Disordered" evidence="2">
    <location>
        <begin position="86"/>
        <end position="136"/>
    </location>
</feature>
<dbReference type="InterPro" id="IPR043128">
    <property type="entry name" value="Rev_trsase/Diguanyl_cyclase"/>
</dbReference>
<dbReference type="InterPro" id="IPR005162">
    <property type="entry name" value="Retrotrans_gag_dom"/>
</dbReference>
<organism evidence="5 6">
    <name type="scientific">Aristolochia fimbriata</name>
    <name type="common">White veined hardy Dutchman's pipe vine</name>
    <dbReference type="NCBI Taxonomy" id="158543"/>
    <lineage>
        <taxon>Eukaryota</taxon>
        <taxon>Viridiplantae</taxon>
        <taxon>Streptophyta</taxon>
        <taxon>Embryophyta</taxon>
        <taxon>Tracheophyta</taxon>
        <taxon>Spermatophyta</taxon>
        <taxon>Magnoliopsida</taxon>
        <taxon>Magnoliidae</taxon>
        <taxon>Piperales</taxon>
        <taxon>Aristolochiaceae</taxon>
        <taxon>Aristolochia</taxon>
    </lineage>
</organism>
<feature type="domain" description="Retrotransposon gag" evidence="4">
    <location>
        <begin position="203"/>
        <end position="270"/>
    </location>
</feature>
<dbReference type="InterPro" id="IPR000477">
    <property type="entry name" value="RT_dom"/>
</dbReference>
<reference evidence="5 6" key="1">
    <citation type="submission" date="2021-07" db="EMBL/GenBank/DDBJ databases">
        <title>The Aristolochia fimbriata genome: insights into angiosperm evolution, floral development and chemical biosynthesis.</title>
        <authorList>
            <person name="Jiao Y."/>
        </authorList>
    </citation>
    <scope>NUCLEOTIDE SEQUENCE [LARGE SCALE GENOMIC DNA]</scope>
    <source>
        <strain evidence="5">IBCAS-2021</strain>
        <tissue evidence="5">Leaf</tissue>
    </source>
</reference>
<gene>
    <name evidence="5" type="ORF">H6P81_010559</name>
</gene>
<dbReference type="PANTHER" id="PTHR33223">
    <property type="entry name" value="CCHC-TYPE DOMAIN-CONTAINING PROTEIN"/>
    <property type="match status" value="1"/>
</dbReference>
<feature type="compositionally biased region" description="Low complexity" evidence="2">
    <location>
        <begin position="399"/>
        <end position="418"/>
    </location>
</feature>
<evidence type="ECO:0000313" key="5">
    <source>
        <dbReference type="EMBL" id="KAG9450594.1"/>
    </source>
</evidence>
<keyword evidence="6" id="KW-1185">Reference proteome</keyword>
<dbReference type="Pfam" id="PF03732">
    <property type="entry name" value="Retrotrans_gag"/>
    <property type="match status" value="1"/>
</dbReference>
<dbReference type="AlphaFoldDB" id="A0AAV7EQA9"/>
<comment type="caution">
    <text evidence="5">The sequence shown here is derived from an EMBL/GenBank/DDBJ whole genome shotgun (WGS) entry which is preliminary data.</text>
</comment>
<dbReference type="EMBL" id="JAINDJ010000004">
    <property type="protein sequence ID" value="KAG9450594.1"/>
    <property type="molecule type" value="Genomic_DNA"/>
</dbReference>
<proteinExistence type="predicted"/>
<protein>
    <recommendedName>
        <fullName evidence="7">Retrotransposon gag domain-containing protein</fullName>
    </recommendedName>
</protein>
<evidence type="ECO:0000313" key="6">
    <source>
        <dbReference type="Proteomes" id="UP000825729"/>
    </source>
</evidence>
<dbReference type="Pfam" id="PF00078">
    <property type="entry name" value="RVT_1"/>
    <property type="match status" value="1"/>
</dbReference>
<feature type="region of interest" description="Disordered" evidence="2">
    <location>
        <begin position="451"/>
        <end position="470"/>
    </location>
</feature>
<dbReference type="Proteomes" id="UP000825729">
    <property type="component" value="Unassembled WGS sequence"/>
</dbReference>
<feature type="compositionally biased region" description="Polar residues" evidence="2">
    <location>
        <begin position="457"/>
        <end position="470"/>
    </location>
</feature>
<dbReference type="SUPFAM" id="SSF56672">
    <property type="entry name" value="DNA/RNA polymerases"/>
    <property type="match status" value="1"/>
</dbReference>
<feature type="coiled-coil region" evidence="1">
    <location>
        <begin position="519"/>
        <end position="546"/>
    </location>
</feature>
<evidence type="ECO:0000259" key="4">
    <source>
        <dbReference type="Pfam" id="PF03732"/>
    </source>
</evidence>